<evidence type="ECO:0000259" key="2">
    <source>
        <dbReference type="Pfam" id="PF08327"/>
    </source>
</evidence>
<name>A0ABW1PCH4_9PSEU</name>
<reference evidence="4" key="1">
    <citation type="journal article" date="2019" name="Int. J. Syst. Evol. Microbiol.">
        <title>The Global Catalogue of Microorganisms (GCM) 10K type strain sequencing project: providing services to taxonomists for standard genome sequencing and annotation.</title>
        <authorList>
            <consortium name="The Broad Institute Genomics Platform"/>
            <consortium name="The Broad Institute Genome Sequencing Center for Infectious Disease"/>
            <person name="Wu L."/>
            <person name="Ma J."/>
        </authorList>
    </citation>
    <scope>NUCLEOTIDE SEQUENCE [LARGE SCALE GENOMIC DNA]</scope>
    <source>
        <strain evidence="4">CGMCC 4.7246</strain>
    </source>
</reference>
<proteinExistence type="inferred from homology"/>
<dbReference type="RefSeq" id="WP_380639965.1">
    <property type="nucleotide sequence ID" value="NZ_JBHSQO010000038.1"/>
</dbReference>
<dbReference type="Proteomes" id="UP001596220">
    <property type="component" value="Unassembled WGS sequence"/>
</dbReference>
<dbReference type="Gene3D" id="3.30.530.20">
    <property type="match status" value="1"/>
</dbReference>
<evidence type="ECO:0000313" key="3">
    <source>
        <dbReference type="EMBL" id="MFC6093106.1"/>
    </source>
</evidence>
<dbReference type="InterPro" id="IPR023393">
    <property type="entry name" value="START-like_dom_sf"/>
</dbReference>
<evidence type="ECO:0000256" key="1">
    <source>
        <dbReference type="ARBA" id="ARBA00006817"/>
    </source>
</evidence>
<protein>
    <submittedName>
        <fullName evidence="3">SRPBCC domain-containing protein</fullName>
    </submittedName>
</protein>
<comment type="caution">
    <text evidence="3">The sequence shown here is derived from an EMBL/GenBank/DDBJ whole genome shotgun (WGS) entry which is preliminary data.</text>
</comment>
<organism evidence="3 4">
    <name type="scientific">Saccharothrix lopnurensis</name>
    <dbReference type="NCBI Taxonomy" id="1670621"/>
    <lineage>
        <taxon>Bacteria</taxon>
        <taxon>Bacillati</taxon>
        <taxon>Actinomycetota</taxon>
        <taxon>Actinomycetes</taxon>
        <taxon>Pseudonocardiales</taxon>
        <taxon>Pseudonocardiaceae</taxon>
        <taxon>Saccharothrix</taxon>
    </lineage>
</organism>
<gene>
    <name evidence="3" type="ORF">ACFP3R_27870</name>
</gene>
<accession>A0ABW1PCH4</accession>
<keyword evidence="4" id="KW-1185">Reference proteome</keyword>
<sequence length="216" mass="23778">MTDNIKTRGQLDAVERSLSTADNGERWHVVATLSQEYATDVADLWAACTTRERLVRWLPAVSGDLRVGGRFTIEGNAAGTIATCEAPHGFSSSWEFKDRISRIEVRMEAVGDERSRLTLVHTADVAAYRWAQFGPGATGVGWDCMFLGLALHVSTGAVLAEEGKVWEVTDDARQFFADSSCRWADLAVEDGIPETDARAAEKRTTEFYFTGVEQPL</sequence>
<dbReference type="EMBL" id="JBHSQO010000038">
    <property type="protein sequence ID" value="MFC6093106.1"/>
    <property type="molecule type" value="Genomic_DNA"/>
</dbReference>
<evidence type="ECO:0000313" key="4">
    <source>
        <dbReference type="Proteomes" id="UP001596220"/>
    </source>
</evidence>
<dbReference type="Pfam" id="PF08327">
    <property type="entry name" value="AHSA1"/>
    <property type="match status" value="1"/>
</dbReference>
<feature type="domain" description="Activator of Hsp90 ATPase homologue 1/2-like C-terminal" evidence="2">
    <location>
        <begin position="39"/>
        <end position="126"/>
    </location>
</feature>
<dbReference type="InterPro" id="IPR013538">
    <property type="entry name" value="ASHA1/2-like_C"/>
</dbReference>
<dbReference type="SUPFAM" id="SSF55961">
    <property type="entry name" value="Bet v1-like"/>
    <property type="match status" value="1"/>
</dbReference>
<comment type="similarity">
    <text evidence="1">Belongs to the AHA1 family.</text>
</comment>